<evidence type="ECO:0000256" key="21">
    <source>
        <dbReference type="SAM" id="MobiDB-lite"/>
    </source>
</evidence>
<reference evidence="23 24" key="1">
    <citation type="submission" date="2023-08" db="EMBL/GenBank/DDBJ databases">
        <title>Black Yeasts Isolated from many extreme environments.</title>
        <authorList>
            <person name="Coleine C."/>
            <person name="Stajich J.E."/>
            <person name="Selbmann L."/>
        </authorList>
    </citation>
    <scope>NUCLEOTIDE SEQUENCE [LARGE SCALE GENOMIC DNA]</scope>
    <source>
        <strain evidence="23 24">CCFEE 5885</strain>
    </source>
</reference>
<keyword evidence="14" id="KW-0238">DNA-binding</keyword>
<protein>
    <recommendedName>
        <fullName evidence="6">ATP-dependent DNA helicase II subunit 1</fullName>
        <ecNumber evidence="5">3.6.4.12</ecNumber>
    </recommendedName>
    <alternativeName>
        <fullName evidence="19">ATP-dependent DNA helicase II subunit Ku70</fullName>
    </alternativeName>
</protein>
<feature type="region of interest" description="Disordered" evidence="21">
    <location>
        <begin position="596"/>
        <end position="635"/>
    </location>
</feature>
<comment type="subcellular location">
    <subcellularLocation>
        <location evidence="2">Chromosome</location>
        <location evidence="2">Telomere</location>
    </subcellularLocation>
    <subcellularLocation>
        <location evidence="1">Nucleus</location>
    </subcellularLocation>
</comment>
<keyword evidence="7" id="KW-0158">Chromosome</keyword>
<evidence type="ECO:0000256" key="7">
    <source>
        <dbReference type="ARBA" id="ARBA00022454"/>
    </source>
</evidence>
<evidence type="ECO:0000313" key="24">
    <source>
        <dbReference type="Proteomes" id="UP001345013"/>
    </source>
</evidence>
<dbReference type="CDD" id="cd00788">
    <property type="entry name" value="KU70"/>
    <property type="match status" value="1"/>
</dbReference>
<keyword evidence="17" id="KW-0539">Nucleus</keyword>
<evidence type="ECO:0000313" key="23">
    <source>
        <dbReference type="EMBL" id="KAK5097665.1"/>
    </source>
</evidence>
<evidence type="ECO:0000256" key="6">
    <source>
        <dbReference type="ARBA" id="ARBA00021796"/>
    </source>
</evidence>
<evidence type="ECO:0000256" key="1">
    <source>
        <dbReference type="ARBA" id="ARBA00004123"/>
    </source>
</evidence>
<feature type="region of interest" description="Disordered" evidence="21">
    <location>
        <begin position="771"/>
        <end position="814"/>
    </location>
</feature>
<dbReference type="PANTHER" id="PTHR12604:SF2">
    <property type="entry name" value="X-RAY REPAIR CROSS-COMPLEMENTING PROTEIN 6"/>
    <property type="match status" value="1"/>
</dbReference>
<evidence type="ECO:0000256" key="20">
    <source>
        <dbReference type="ARBA" id="ARBA00047995"/>
    </source>
</evidence>
<keyword evidence="12" id="KW-0067">ATP-binding</keyword>
<dbReference type="InterPro" id="IPR016194">
    <property type="entry name" value="SPOC-like_C_dom_sf"/>
</dbReference>
<dbReference type="InterPro" id="IPR005160">
    <property type="entry name" value="Ku_C"/>
</dbReference>
<comment type="similarity">
    <text evidence="3">Belongs to the ku70 family.</text>
</comment>
<dbReference type="Pfam" id="PF03730">
    <property type="entry name" value="Ku_C"/>
    <property type="match status" value="1"/>
</dbReference>
<dbReference type="Gene3D" id="3.40.50.410">
    <property type="entry name" value="von Willebrand factor, type A domain"/>
    <property type="match status" value="1"/>
</dbReference>
<evidence type="ECO:0000256" key="10">
    <source>
        <dbReference type="ARBA" id="ARBA00022801"/>
    </source>
</evidence>
<evidence type="ECO:0000256" key="9">
    <source>
        <dbReference type="ARBA" id="ARBA00022763"/>
    </source>
</evidence>
<comment type="catalytic activity">
    <reaction evidence="20">
        <text>ATP + H2O = ADP + phosphate + H(+)</text>
        <dbReference type="Rhea" id="RHEA:13065"/>
        <dbReference type="ChEBI" id="CHEBI:15377"/>
        <dbReference type="ChEBI" id="CHEBI:15378"/>
        <dbReference type="ChEBI" id="CHEBI:30616"/>
        <dbReference type="ChEBI" id="CHEBI:43474"/>
        <dbReference type="ChEBI" id="CHEBI:456216"/>
        <dbReference type="EC" id="3.6.4.12"/>
    </reaction>
</comment>
<dbReference type="GO" id="GO:0004386">
    <property type="term" value="F:helicase activity"/>
    <property type="evidence" value="ECO:0007669"/>
    <property type="project" value="UniProtKB-KW"/>
</dbReference>
<dbReference type="Pfam" id="PF02037">
    <property type="entry name" value="SAP"/>
    <property type="match status" value="1"/>
</dbReference>
<evidence type="ECO:0000256" key="16">
    <source>
        <dbReference type="ARBA" id="ARBA00023204"/>
    </source>
</evidence>
<keyword evidence="15" id="KW-0233">DNA recombination</keyword>
<dbReference type="SMART" id="SM00559">
    <property type="entry name" value="Ku78"/>
    <property type="match status" value="1"/>
</dbReference>
<dbReference type="Gene3D" id="4.10.970.10">
    <property type="entry name" value="Ku70, bridge and pillars"/>
    <property type="match status" value="1"/>
</dbReference>
<dbReference type="InterPro" id="IPR003034">
    <property type="entry name" value="SAP_dom"/>
</dbReference>
<evidence type="ECO:0000256" key="11">
    <source>
        <dbReference type="ARBA" id="ARBA00022806"/>
    </source>
</evidence>
<dbReference type="Pfam" id="PF03731">
    <property type="entry name" value="Ku_N"/>
    <property type="match status" value="1"/>
</dbReference>
<evidence type="ECO:0000256" key="19">
    <source>
        <dbReference type="ARBA" id="ARBA00031811"/>
    </source>
</evidence>
<evidence type="ECO:0000256" key="2">
    <source>
        <dbReference type="ARBA" id="ARBA00004574"/>
    </source>
</evidence>
<dbReference type="Gene3D" id="2.40.290.10">
    <property type="match status" value="1"/>
</dbReference>
<dbReference type="NCBIfam" id="TIGR00578">
    <property type="entry name" value="ku70"/>
    <property type="match status" value="1"/>
</dbReference>
<dbReference type="CDD" id="cd01458">
    <property type="entry name" value="vWA_ku"/>
    <property type="match status" value="1"/>
</dbReference>
<comment type="function">
    <text evidence="18">Single-stranded DNA-dependent ATP-dependent helicase. Involved in non-homologous end joining (NHEJ) DNA double strand break repair. DNA-binding is sequence-independent but has a high affinity to nicks in double-stranded DNA and to the ends of duplex DNA. Binds to naturally occurring chromosomal ends, and therefore provides chromosomal end protection. Required also for telomere recombination to repair telomeric ends in the absence of telomerase. KU70, of the KU70/KU80 heterodimer, binds to the stem loop of TLC1, the RNA component of telomerase. Involved in telomere maintenance. Interacts with telomeric repeats and subtelomeric sequences thereby controlling telomere length and protecting against subtelomeric rearrangement. Maintains telomeric chromatin, which is involved in silencing the expression of genes located at the telomere. Required for mating-type switching.</text>
</comment>
<feature type="compositionally biased region" description="Acidic residues" evidence="21">
    <location>
        <begin position="18"/>
        <end position="28"/>
    </location>
</feature>
<dbReference type="Gene3D" id="1.10.720.30">
    <property type="entry name" value="SAP domain"/>
    <property type="match status" value="1"/>
</dbReference>
<sequence length="895" mass="100598">MSGIPYRPKEDEPVRNDNEDEEEEEIDESGYKQVRDAVLFAIEVSNSMLKKPDVSGTKKTDSSSPLEAALKCAYHLMQQRIISAPKDLMGIMLYGTEASKFYDEDKTSRGGWSFPHCYLVTDLDIPEAEDVKALKSLVEEEDNQTAEEIFQVSSEPVSMHTVLFCANQIFQQKASNFTSRRLFIVTDNDDPHADNKAFGSQATVRAKDLYDLGVVIELFPISSSKHTFDTKLFWDDIVYKTSPTDPDAIMYNPSSLKDIDKTQLKTGSADGITLLQSLLSTISSRATPKRALFSAAHLEIAPGLRIGVKGFLLYKHQKPVRSTYIYVGGEKPQIVKGQTTRYADDFEGGSRNVEKVEIKKAYNFGGEHVSFTPEEITKLRDFGSPIARVLGFKPIDTLPVWANIKNSTFIYPFEEDYIGSTRVFSALYQKMVKSRLMALSWFIPRRNATPVLAAIVPTLGAESTDDKANQAGVSVTGCPQGLHLIPLPFADDVRQNPPSTHGTPLRAPDDLVDKMRPIIEQLNLPKGTYDPARYPNPALQWHYRILQAIALEEDLPDKPEDKTKPKYKQIDKRVGEMAIDWGNELQKVYKDHVADNPDAANLGEKRPTARKPKAEANGDGAGKRVKTENGEDGVNEEEMRKLYEKGKISSLTVPKLKDFAKSKGILATGLKAEIAERIEQWFESNTRTPTRKPSSHDQITQISRLTIFQRHVMPTLKIHLKTHLPLLSATSLMQHLTSTPNMIIPAPSMHSRNGPQQLIILPLHPLMHCDRRIRPPNHNPKPQLPPTPAQLIPILNPLPQKQPRHQPRPLTKPHNAGKTLHAPILLHEPQQYRVQHLDLVARRLLDLALAHLEPPLNPPVEGRAAREYREHAEARRAFERCLREDEPELVLEGPD</sequence>
<dbReference type="EC" id="3.6.4.12" evidence="5"/>
<feature type="region of interest" description="Disordered" evidence="21">
    <location>
        <begin position="1"/>
        <end position="32"/>
    </location>
</feature>
<evidence type="ECO:0000256" key="3">
    <source>
        <dbReference type="ARBA" id="ARBA00005240"/>
    </source>
</evidence>
<evidence type="ECO:0000256" key="5">
    <source>
        <dbReference type="ARBA" id="ARBA00012551"/>
    </source>
</evidence>
<dbReference type="SUPFAM" id="SSF68906">
    <property type="entry name" value="SAP domain"/>
    <property type="match status" value="1"/>
</dbReference>
<evidence type="ECO:0000256" key="4">
    <source>
        <dbReference type="ARBA" id="ARBA00011584"/>
    </source>
</evidence>
<feature type="compositionally biased region" description="Basic and acidic residues" evidence="21">
    <location>
        <begin position="603"/>
        <end position="629"/>
    </location>
</feature>
<dbReference type="PROSITE" id="PS50800">
    <property type="entry name" value="SAP"/>
    <property type="match status" value="1"/>
</dbReference>
<feature type="compositionally biased region" description="Pro residues" evidence="21">
    <location>
        <begin position="777"/>
        <end position="788"/>
    </location>
</feature>
<dbReference type="InterPro" id="IPR006165">
    <property type="entry name" value="Ku70"/>
</dbReference>
<evidence type="ECO:0000259" key="22">
    <source>
        <dbReference type="PROSITE" id="PS50800"/>
    </source>
</evidence>
<dbReference type="InterPro" id="IPR036361">
    <property type="entry name" value="SAP_dom_sf"/>
</dbReference>
<keyword evidence="11 23" id="KW-0347">Helicase</keyword>
<feature type="domain" description="SAP" evidence="22">
    <location>
        <begin position="648"/>
        <end position="682"/>
    </location>
</feature>
<gene>
    <name evidence="23" type="primary">KU70</name>
    <name evidence="23" type="ORF">LTR24_002131</name>
</gene>
<dbReference type="EMBL" id="JAVRRG010000017">
    <property type="protein sequence ID" value="KAK5097665.1"/>
    <property type="molecule type" value="Genomic_DNA"/>
</dbReference>
<evidence type="ECO:0000256" key="8">
    <source>
        <dbReference type="ARBA" id="ARBA00022741"/>
    </source>
</evidence>
<dbReference type="PANTHER" id="PTHR12604">
    <property type="entry name" value="KU AUTOANTIGEN DNA HELICASE"/>
    <property type="match status" value="1"/>
</dbReference>
<evidence type="ECO:0000256" key="13">
    <source>
        <dbReference type="ARBA" id="ARBA00022895"/>
    </source>
</evidence>
<keyword evidence="13" id="KW-0779">Telomere</keyword>
<comment type="subunit">
    <text evidence="4">Heterodimer of Ku70 and Ku80.</text>
</comment>
<evidence type="ECO:0000256" key="17">
    <source>
        <dbReference type="ARBA" id="ARBA00023242"/>
    </source>
</evidence>
<evidence type="ECO:0000256" key="18">
    <source>
        <dbReference type="ARBA" id="ARBA00024890"/>
    </source>
</evidence>
<dbReference type="InterPro" id="IPR006164">
    <property type="entry name" value="DNA_bd_Ku70/Ku80"/>
</dbReference>
<keyword evidence="8" id="KW-0547">Nucleotide-binding</keyword>
<feature type="compositionally biased region" description="Basic and acidic residues" evidence="21">
    <location>
        <begin position="7"/>
        <end position="17"/>
    </location>
</feature>
<dbReference type="SUPFAM" id="SSF100939">
    <property type="entry name" value="SPOC domain-like"/>
    <property type="match status" value="1"/>
</dbReference>
<dbReference type="SMART" id="SM00513">
    <property type="entry name" value="SAP"/>
    <property type="match status" value="1"/>
</dbReference>
<evidence type="ECO:0000256" key="14">
    <source>
        <dbReference type="ARBA" id="ARBA00023125"/>
    </source>
</evidence>
<keyword evidence="10" id="KW-0378">Hydrolase</keyword>
<dbReference type="InterPro" id="IPR005161">
    <property type="entry name" value="Ku_N"/>
</dbReference>
<proteinExistence type="inferred from homology"/>
<evidence type="ECO:0000256" key="15">
    <source>
        <dbReference type="ARBA" id="ARBA00023172"/>
    </source>
</evidence>
<evidence type="ECO:0000256" key="12">
    <source>
        <dbReference type="ARBA" id="ARBA00022840"/>
    </source>
</evidence>
<dbReference type="InterPro" id="IPR027388">
    <property type="entry name" value="Ku70_bridge/pillars_dom_sf"/>
</dbReference>
<comment type="caution">
    <text evidence="23">The sequence shown here is derived from an EMBL/GenBank/DDBJ whole genome shotgun (WGS) entry which is preliminary data.</text>
</comment>
<keyword evidence="9" id="KW-0227">DNA damage</keyword>
<keyword evidence="24" id="KW-1185">Reference proteome</keyword>
<dbReference type="InterPro" id="IPR036465">
    <property type="entry name" value="vWFA_dom_sf"/>
</dbReference>
<dbReference type="Proteomes" id="UP001345013">
    <property type="component" value="Unassembled WGS sequence"/>
</dbReference>
<keyword evidence="16" id="KW-0234">DNA repair</keyword>
<organism evidence="23 24">
    <name type="scientific">Lithohypha guttulata</name>
    <dbReference type="NCBI Taxonomy" id="1690604"/>
    <lineage>
        <taxon>Eukaryota</taxon>
        <taxon>Fungi</taxon>
        <taxon>Dikarya</taxon>
        <taxon>Ascomycota</taxon>
        <taxon>Pezizomycotina</taxon>
        <taxon>Eurotiomycetes</taxon>
        <taxon>Chaetothyriomycetidae</taxon>
        <taxon>Chaetothyriales</taxon>
        <taxon>Trichomeriaceae</taxon>
        <taxon>Lithohypha</taxon>
    </lineage>
</organism>
<name>A0ABR0KIY5_9EURO</name>
<dbReference type="InterPro" id="IPR047087">
    <property type="entry name" value="KU70_core_dom"/>
</dbReference>
<dbReference type="SUPFAM" id="SSF53300">
    <property type="entry name" value="vWA-like"/>
    <property type="match status" value="1"/>
</dbReference>
<dbReference type="Gene3D" id="1.10.1600.10">
    <property type="match status" value="1"/>
</dbReference>
<dbReference type="Pfam" id="PF02735">
    <property type="entry name" value="Ku"/>
    <property type="match status" value="1"/>
</dbReference>
<accession>A0ABR0KIY5</accession>